<feature type="transmembrane region" description="Helical" evidence="10">
    <location>
        <begin position="33"/>
        <end position="56"/>
    </location>
</feature>
<dbReference type="InterPro" id="IPR012932">
    <property type="entry name" value="VKOR"/>
</dbReference>
<evidence type="ECO:0000256" key="1">
    <source>
        <dbReference type="ARBA" id="ARBA00004141"/>
    </source>
</evidence>
<organism evidence="12 13">
    <name type="scientific">Candidatus Taylorbacteria bacterium RIFCSPHIGHO2_02_FULL_46_13</name>
    <dbReference type="NCBI Taxonomy" id="1802312"/>
    <lineage>
        <taxon>Bacteria</taxon>
        <taxon>Candidatus Tayloriibacteriota</taxon>
    </lineage>
</organism>
<keyword evidence="7 10" id="KW-0472">Membrane</keyword>
<keyword evidence="3 10" id="KW-0812">Transmembrane</keyword>
<protein>
    <recommendedName>
        <fullName evidence="11">Vitamin K epoxide reductase domain-containing protein</fullName>
    </recommendedName>
</protein>
<evidence type="ECO:0000256" key="3">
    <source>
        <dbReference type="ARBA" id="ARBA00022692"/>
    </source>
</evidence>
<evidence type="ECO:0000256" key="10">
    <source>
        <dbReference type="SAM" id="Phobius"/>
    </source>
</evidence>
<comment type="subcellular location">
    <subcellularLocation>
        <location evidence="1">Membrane</location>
        <topology evidence="1">Multi-pass membrane protein</topology>
    </subcellularLocation>
</comment>
<accession>A0A1G2MTA3</accession>
<dbReference type="Pfam" id="PF07884">
    <property type="entry name" value="VKOR"/>
    <property type="match status" value="1"/>
</dbReference>
<evidence type="ECO:0000256" key="7">
    <source>
        <dbReference type="ARBA" id="ARBA00023136"/>
    </source>
</evidence>
<evidence type="ECO:0000259" key="11">
    <source>
        <dbReference type="Pfam" id="PF07884"/>
    </source>
</evidence>
<evidence type="ECO:0000256" key="6">
    <source>
        <dbReference type="ARBA" id="ARBA00023002"/>
    </source>
</evidence>
<dbReference type="GO" id="GO:0016020">
    <property type="term" value="C:membrane"/>
    <property type="evidence" value="ECO:0007669"/>
    <property type="project" value="UniProtKB-SubCell"/>
</dbReference>
<evidence type="ECO:0000256" key="8">
    <source>
        <dbReference type="ARBA" id="ARBA00023157"/>
    </source>
</evidence>
<dbReference type="GO" id="GO:0048038">
    <property type="term" value="F:quinone binding"/>
    <property type="evidence" value="ECO:0007669"/>
    <property type="project" value="UniProtKB-KW"/>
</dbReference>
<feature type="transmembrane region" description="Helical" evidence="10">
    <location>
        <begin position="63"/>
        <end position="85"/>
    </location>
</feature>
<evidence type="ECO:0000313" key="12">
    <source>
        <dbReference type="EMBL" id="OHA27083.1"/>
    </source>
</evidence>
<dbReference type="STRING" id="1802312.A3C06_01120"/>
<dbReference type="EMBL" id="MHRQ01000012">
    <property type="protein sequence ID" value="OHA27083.1"/>
    <property type="molecule type" value="Genomic_DNA"/>
</dbReference>
<comment type="similarity">
    <text evidence="2">Belongs to the VKOR family.</text>
</comment>
<keyword evidence="6" id="KW-0560">Oxidoreductase</keyword>
<keyword evidence="4" id="KW-0874">Quinone</keyword>
<dbReference type="InterPro" id="IPR038354">
    <property type="entry name" value="VKOR_sf"/>
</dbReference>
<comment type="caution">
    <text evidence="12">The sequence shown here is derived from an EMBL/GenBank/DDBJ whole genome shotgun (WGS) entry which is preliminary data.</text>
</comment>
<sequence>MLGIRNEALGVIFFGLLFIATLLLLYYPPWALLISKLLFVTALVGFLYSLFLLYLQAFVIKNFCLYCIASAFIATLLFINSFALLTG</sequence>
<reference evidence="12 13" key="1">
    <citation type="journal article" date="2016" name="Nat. Commun.">
        <title>Thousands of microbial genomes shed light on interconnected biogeochemical processes in an aquifer system.</title>
        <authorList>
            <person name="Anantharaman K."/>
            <person name="Brown C.T."/>
            <person name="Hug L.A."/>
            <person name="Sharon I."/>
            <person name="Castelle C.J."/>
            <person name="Probst A.J."/>
            <person name="Thomas B.C."/>
            <person name="Singh A."/>
            <person name="Wilkins M.J."/>
            <person name="Karaoz U."/>
            <person name="Brodie E.L."/>
            <person name="Williams K.H."/>
            <person name="Hubbard S.S."/>
            <person name="Banfield J.F."/>
        </authorList>
    </citation>
    <scope>NUCLEOTIDE SEQUENCE [LARGE SCALE GENOMIC DNA]</scope>
</reference>
<evidence type="ECO:0000256" key="9">
    <source>
        <dbReference type="ARBA" id="ARBA00023284"/>
    </source>
</evidence>
<dbReference type="Proteomes" id="UP000177565">
    <property type="component" value="Unassembled WGS sequence"/>
</dbReference>
<keyword evidence="8" id="KW-1015">Disulfide bond</keyword>
<proteinExistence type="inferred from homology"/>
<dbReference type="GO" id="GO:0016491">
    <property type="term" value="F:oxidoreductase activity"/>
    <property type="evidence" value="ECO:0007669"/>
    <property type="project" value="UniProtKB-KW"/>
</dbReference>
<evidence type="ECO:0000256" key="4">
    <source>
        <dbReference type="ARBA" id="ARBA00022719"/>
    </source>
</evidence>
<evidence type="ECO:0000313" key="13">
    <source>
        <dbReference type="Proteomes" id="UP000177565"/>
    </source>
</evidence>
<keyword evidence="5 10" id="KW-1133">Transmembrane helix</keyword>
<evidence type="ECO:0000256" key="2">
    <source>
        <dbReference type="ARBA" id="ARBA00006214"/>
    </source>
</evidence>
<feature type="transmembrane region" description="Helical" evidence="10">
    <location>
        <begin position="7"/>
        <end position="27"/>
    </location>
</feature>
<gene>
    <name evidence="12" type="ORF">A3C06_01120</name>
</gene>
<dbReference type="Gene3D" id="1.20.1440.130">
    <property type="entry name" value="VKOR domain"/>
    <property type="match status" value="1"/>
</dbReference>
<evidence type="ECO:0000256" key="5">
    <source>
        <dbReference type="ARBA" id="ARBA00022989"/>
    </source>
</evidence>
<keyword evidence="9" id="KW-0676">Redox-active center</keyword>
<name>A0A1G2MTA3_9BACT</name>
<feature type="domain" description="Vitamin K epoxide reductase" evidence="11">
    <location>
        <begin position="2"/>
        <end position="80"/>
    </location>
</feature>
<dbReference type="AlphaFoldDB" id="A0A1G2MTA3"/>